<keyword evidence="1" id="KW-1133">Transmembrane helix</keyword>
<name>A0A3M7SSR8_BRAPC</name>
<feature type="transmembrane region" description="Helical" evidence="1">
    <location>
        <begin position="55"/>
        <end position="74"/>
    </location>
</feature>
<evidence type="ECO:0000313" key="3">
    <source>
        <dbReference type="Proteomes" id="UP000276133"/>
    </source>
</evidence>
<dbReference type="Proteomes" id="UP000276133">
    <property type="component" value="Unassembled WGS sequence"/>
</dbReference>
<evidence type="ECO:0000313" key="2">
    <source>
        <dbReference type="EMBL" id="RNA38864.1"/>
    </source>
</evidence>
<keyword evidence="3" id="KW-1185">Reference proteome</keyword>
<gene>
    <name evidence="2" type="ORF">BpHYR1_044360</name>
</gene>
<dbReference type="EMBL" id="REGN01000811">
    <property type="protein sequence ID" value="RNA38864.1"/>
    <property type="molecule type" value="Genomic_DNA"/>
</dbReference>
<evidence type="ECO:0000256" key="1">
    <source>
        <dbReference type="SAM" id="Phobius"/>
    </source>
</evidence>
<sequence>MNFGTKEMDEIKNISDQFRIAASAQVKSISVTSIFNDKSFIFTYFTNFKMKKQNFLKIFAILISLNTLNAMVLSKNLPRHGTHWNRIGKRFGATQDLSTDSMDINADDSDLLLCKITCF</sequence>
<dbReference type="AlphaFoldDB" id="A0A3M7SSR8"/>
<organism evidence="2 3">
    <name type="scientific">Brachionus plicatilis</name>
    <name type="common">Marine rotifer</name>
    <name type="synonym">Brachionus muelleri</name>
    <dbReference type="NCBI Taxonomy" id="10195"/>
    <lineage>
        <taxon>Eukaryota</taxon>
        <taxon>Metazoa</taxon>
        <taxon>Spiralia</taxon>
        <taxon>Gnathifera</taxon>
        <taxon>Rotifera</taxon>
        <taxon>Eurotatoria</taxon>
        <taxon>Monogononta</taxon>
        <taxon>Pseudotrocha</taxon>
        <taxon>Ploima</taxon>
        <taxon>Brachionidae</taxon>
        <taxon>Brachionus</taxon>
    </lineage>
</organism>
<keyword evidence="1" id="KW-0812">Transmembrane</keyword>
<protein>
    <submittedName>
        <fullName evidence="2">Uncharacterized protein</fullName>
    </submittedName>
</protein>
<keyword evidence="1" id="KW-0472">Membrane</keyword>
<comment type="caution">
    <text evidence="2">The sequence shown here is derived from an EMBL/GenBank/DDBJ whole genome shotgun (WGS) entry which is preliminary data.</text>
</comment>
<reference evidence="2 3" key="1">
    <citation type="journal article" date="2018" name="Sci. Rep.">
        <title>Genomic signatures of local adaptation to the degree of environmental predictability in rotifers.</title>
        <authorList>
            <person name="Franch-Gras L."/>
            <person name="Hahn C."/>
            <person name="Garcia-Roger E.M."/>
            <person name="Carmona M.J."/>
            <person name="Serra M."/>
            <person name="Gomez A."/>
        </authorList>
    </citation>
    <scope>NUCLEOTIDE SEQUENCE [LARGE SCALE GENOMIC DNA]</scope>
    <source>
        <strain evidence="2">HYR1</strain>
    </source>
</reference>
<proteinExistence type="predicted"/>
<accession>A0A3M7SSR8</accession>